<dbReference type="STRING" id="334819.W7N9Y0"/>
<reference evidence="2 3" key="1">
    <citation type="journal article" date="2010" name="Nature">
        <title>Comparative genomics reveals mobile pathogenicity chromosomes in Fusarium.</title>
        <authorList>
            <person name="Ma L.J."/>
            <person name="van der Does H.C."/>
            <person name="Borkovich K.A."/>
            <person name="Coleman J.J."/>
            <person name="Daboussi M.J."/>
            <person name="Di Pietro A."/>
            <person name="Dufresne M."/>
            <person name="Freitag M."/>
            <person name="Grabherr M."/>
            <person name="Henrissat B."/>
            <person name="Houterman P.M."/>
            <person name="Kang S."/>
            <person name="Shim W.B."/>
            <person name="Woloshuk C."/>
            <person name="Xie X."/>
            <person name="Xu J.R."/>
            <person name="Antoniw J."/>
            <person name="Baker S.E."/>
            <person name="Bluhm B.H."/>
            <person name="Breakspear A."/>
            <person name="Brown D.W."/>
            <person name="Butchko R.A."/>
            <person name="Chapman S."/>
            <person name="Coulson R."/>
            <person name="Coutinho P.M."/>
            <person name="Danchin E.G."/>
            <person name="Diener A."/>
            <person name="Gale L.R."/>
            <person name="Gardiner D.M."/>
            <person name="Goff S."/>
            <person name="Hammond-Kosack K.E."/>
            <person name="Hilburn K."/>
            <person name="Hua-Van A."/>
            <person name="Jonkers W."/>
            <person name="Kazan K."/>
            <person name="Kodira C.D."/>
            <person name="Koehrsen M."/>
            <person name="Kumar L."/>
            <person name="Lee Y.H."/>
            <person name="Li L."/>
            <person name="Manners J.M."/>
            <person name="Miranda-Saavedra D."/>
            <person name="Mukherjee M."/>
            <person name="Park G."/>
            <person name="Park J."/>
            <person name="Park S.Y."/>
            <person name="Proctor R.H."/>
            <person name="Regev A."/>
            <person name="Ruiz-Roldan M.C."/>
            <person name="Sain D."/>
            <person name="Sakthikumar S."/>
            <person name="Sykes S."/>
            <person name="Schwartz D.C."/>
            <person name="Turgeon B.G."/>
            <person name="Wapinski I."/>
            <person name="Yoder O."/>
            <person name="Young S."/>
            <person name="Zeng Q."/>
            <person name="Zhou S."/>
            <person name="Galagan J."/>
            <person name="Cuomo C.A."/>
            <person name="Kistler H.C."/>
            <person name="Rep M."/>
        </authorList>
    </citation>
    <scope>NUCLEOTIDE SEQUENCE [LARGE SCALE GENOMIC DNA]</scope>
    <source>
        <strain evidence="3">M3125 / FGSC 7600</strain>
    </source>
</reference>
<proteinExistence type="predicted"/>
<keyword evidence="3" id="KW-1185">Reference proteome</keyword>
<protein>
    <submittedName>
        <fullName evidence="2">Uncharacterized protein</fullName>
    </submittedName>
</protein>
<accession>W7N9Y0</accession>
<gene>
    <name evidence="2" type="ORF">FVEG_11769</name>
</gene>
<name>W7N9Y0_GIBM7</name>
<dbReference type="EMBL" id="DS022258">
    <property type="protein sequence ID" value="EWG53307.1"/>
    <property type="molecule type" value="Genomic_DNA"/>
</dbReference>
<dbReference type="EMBL" id="CM000584">
    <property type="protein sequence ID" value="EWG53307.1"/>
    <property type="molecule type" value="Genomic_DNA"/>
</dbReference>
<evidence type="ECO:0000313" key="2">
    <source>
        <dbReference type="EMBL" id="EWG53307.1"/>
    </source>
</evidence>
<dbReference type="OrthoDB" id="5132590at2759"/>
<dbReference type="Proteomes" id="UP000009096">
    <property type="component" value="Chromosome 7"/>
</dbReference>
<dbReference type="VEuPathDB" id="FungiDB:FVEG_11769"/>
<dbReference type="RefSeq" id="XP_018759498.1">
    <property type="nucleotide sequence ID" value="XM_018901089.1"/>
</dbReference>
<dbReference type="GeneID" id="30069259"/>
<sequence>MYSNSLSIISQYGWPTDVATEEKRLLQHLCYVRSDLDNIIDLDIITGATQWNRFMSMAGQYDHLRSCLCSIAAGHLKTLYKSTTEHEVECRYRTKAIREMATQLNAVLASPHQEHQGSSEALLASTILMAWYSNTRYFVC</sequence>
<evidence type="ECO:0000313" key="3">
    <source>
        <dbReference type="Proteomes" id="UP000009096"/>
    </source>
</evidence>
<organism evidence="2 3">
    <name type="scientific">Gibberella moniliformis (strain M3125 / FGSC 7600)</name>
    <name type="common">Maize ear and stalk rot fungus</name>
    <name type="synonym">Fusarium verticillioides</name>
    <dbReference type="NCBI Taxonomy" id="334819"/>
    <lineage>
        <taxon>Eukaryota</taxon>
        <taxon>Fungi</taxon>
        <taxon>Dikarya</taxon>
        <taxon>Ascomycota</taxon>
        <taxon>Pezizomycotina</taxon>
        <taxon>Sordariomycetes</taxon>
        <taxon>Hypocreomycetidae</taxon>
        <taxon>Hypocreales</taxon>
        <taxon>Nectriaceae</taxon>
        <taxon>Fusarium</taxon>
        <taxon>Fusarium fujikuroi species complex</taxon>
    </lineage>
</organism>
<dbReference type="InterPro" id="IPR021858">
    <property type="entry name" value="Fun_TF"/>
</dbReference>
<dbReference type="Pfam" id="PF11951">
    <property type="entry name" value="Fungal_trans_2"/>
    <property type="match status" value="1"/>
</dbReference>
<dbReference type="HOGENOM" id="CLU_1835338_0_0_1"/>
<dbReference type="KEGG" id="fvr:FVEG_11769"/>
<evidence type="ECO:0000256" key="1">
    <source>
        <dbReference type="ARBA" id="ARBA00023242"/>
    </source>
</evidence>
<keyword evidence="1" id="KW-0539">Nucleus</keyword>
<dbReference type="AlphaFoldDB" id="W7N9Y0"/>